<organism evidence="3 4">
    <name type="scientific">Flavobacterium columnare</name>
    <dbReference type="NCBI Taxonomy" id="996"/>
    <lineage>
        <taxon>Bacteria</taxon>
        <taxon>Pseudomonadati</taxon>
        <taxon>Bacteroidota</taxon>
        <taxon>Flavobacteriia</taxon>
        <taxon>Flavobacteriales</taxon>
        <taxon>Flavobacteriaceae</taxon>
        <taxon>Flavobacterium</taxon>
    </lineage>
</organism>
<reference evidence="4" key="1">
    <citation type="submission" date="2016-03" db="EMBL/GenBank/DDBJ databases">
        <title>Flavobacterium columnare strain B185, complete genome.</title>
        <authorList>
            <person name="Sundberg L.-R."/>
            <person name="Papponen P."/>
            <person name="Laanto E."/>
        </authorList>
    </citation>
    <scope>NUCLEOTIDE SEQUENCE [LARGE SCALE GENOMIC DNA]</scope>
    <source>
        <strain evidence="4">B185</strain>
    </source>
</reference>
<name>A0AAI8CG29_9FLAO</name>
<reference evidence="3 4" key="2">
    <citation type="submission" date="2019-05" db="EMBL/GenBank/DDBJ databases">
        <authorList>
            <person name="Ravantti J.J."/>
        </authorList>
    </citation>
    <scope>NUCLEOTIDE SEQUENCE [LARGE SCALE GENOMIC DNA]</scope>
    <source>
        <strain evidence="3 4">B185</strain>
    </source>
</reference>
<dbReference type="RefSeq" id="WP_014164272.1">
    <property type="nucleotide sequence ID" value="NZ_CP010992.1"/>
</dbReference>
<dbReference type="CDD" id="cd02440">
    <property type="entry name" value="AdoMet_MTases"/>
    <property type="match status" value="1"/>
</dbReference>
<dbReference type="PIRSF" id="PIRSF004553">
    <property type="entry name" value="CHP00095"/>
    <property type="match status" value="1"/>
</dbReference>
<dbReference type="AlphaFoldDB" id="A0AAI8CG29"/>
<dbReference type="GO" id="GO:0003676">
    <property type="term" value="F:nucleic acid binding"/>
    <property type="evidence" value="ECO:0007669"/>
    <property type="project" value="InterPro"/>
</dbReference>
<dbReference type="EC" id="2.1.1.171" evidence="3"/>
<dbReference type="GeneID" id="60760018"/>
<gene>
    <name evidence="3" type="primary">rsmD</name>
    <name evidence="3" type="ORF">UN65_02345</name>
</gene>
<dbReference type="InterPro" id="IPR004398">
    <property type="entry name" value="RNA_MeTrfase_RsmD"/>
</dbReference>
<dbReference type="PANTHER" id="PTHR43542:SF1">
    <property type="entry name" value="METHYLTRANSFERASE"/>
    <property type="match status" value="1"/>
</dbReference>
<keyword evidence="1 3" id="KW-0489">Methyltransferase</keyword>
<protein>
    <submittedName>
        <fullName evidence="3">16S rRNA (Guanine(966)-N(2))-methyltransferase RsmD</fullName>
        <ecNumber evidence="3">2.1.1.171</ecNumber>
    </submittedName>
</protein>
<dbReference type="InterPro" id="IPR002052">
    <property type="entry name" value="DNA_methylase_N6_adenine_CS"/>
</dbReference>
<dbReference type="PROSITE" id="PS00092">
    <property type="entry name" value="N6_MTASE"/>
    <property type="match status" value="1"/>
</dbReference>
<sequence length="201" mass="23415">MRIISGKYKGRRLVAPKNLPVRPTTDMAKESLFNILNNYFNFNGLRVLDLFSGTGNISYEFLSRGAESVISVDGDFGCINYIKKTAKEFEMNITPIKSDVFKFLEKNKNNYDIIFADPPYDLDQKNFEKILALIFENNLLDPDGMLIIEHSKYTKLSHKENFSFEKIYGGSVFTFFEFEKEEDDEYDEEELIEENNTKNKK</sequence>
<dbReference type="SUPFAM" id="SSF53335">
    <property type="entry name" value="S-adenosyl-L-methionine-dependent methyltransferases"/>
    <property type="match status" value="1"/>
</dbReference>
<dbReference type="InterPro" id="IPR029063">
    <property type="entry name" value="SAM-dependent_MTases_sf"/>
</dbReference>
<dbReference type="Gene3D" id="3.40.50.150">
    <property type="entry name" value="Vaccinia Virus protein VP39"/>
    <property type="match status" value="1"/>
</dbReference>
<dbReference type="PANTHER" id="PTHR43542">
    <property type="entry name" value="METHYLTRANSFERASE"/>
    <property type="match status" value="1"/>
</dbReference>
<keyword evidence="2 3" id="KW-0808">Transferase</keyword>
<evidence type="ECO:0000313" key="4">
    <source>
        <dbReference type="Proteomes" id="UP000304840"/>
    </source>
</evidence>
<dbReference type="NCBIfam" id="TIGR00095">
    <property type="entry name" value="16S rRNA (guanine(966)-N(2))-methyltransferase RsmD"/>
    <property type="match status" value="1"/>
</dbReference>
<evidence type="ECO:0000313" key="3">
    <source>
        <dbReference type="EMBL" id="AMO19337.1"/>
    </source>
</evidence>
<dbReference type="Proteomes" id="UP000304840">
    <property type="component" value="Chromosome"/>
</dbReference>
<dbReference type="EMBL" id="CP010992">
    <property type="protein sequence ID" value="AMO19337.1"/>
    <property type="molecule type" value="Genomic_DNA"/>
</dbReference>
<dbReference type="Pfam" id="PF03602">
    <property type="entry name" value="Cons_hypoth95"/>
    <property type="match status" value="1"/>
</dbReference>
<proteinExistence type="predicted"/>
<accession>A0AAI8CG29</accession>
<dbReference type="GO" id="GO:0052913">
    <property type="term" value="F:16S rRNA (guanine(966)-N(2))-methyltransferase activity"/>
    <property type="evidence" value="ECO:0007669"/>
    <property type="project" value="UniProtKB-EC"/>
</dbReference>
<evidence type="ECO:0000256" key="2">
    <source>
        <dbReference type="ARBA" id="ARBA00022679"/>
    </source>
</evidence>
<evidence type="ECO:0000256" key="1">
    <source>
        <dbReference type="ARBA" id="ARBA00022603"/>
    </source>
</evidence>